<dbReference type="EMBL" id="SNVJ01000011">
    <property type="protein sequence ID" value="MXP64455.1"/>
    <property type="molecule type" value="Genomic_DNA"/>
</dbReference>
<protein>
    <submittedName>
        <fullName evidence="4">Tim44 domain-containing protein</fullName>
    </submittedName>
</protein>
<dbReference type="PANTHER" id="PTHR41542">
    <property type="entry name" value="BLL5807 PROTEIN"/>
    <property type="match status" value="1"/>
</dbReference>
<evidence type="ECO:0000259" key="3">
    <source>
        <dbReference type="SMART" id="SM00978"/>
    </source>
</evidence>
<feature type="domain" description="Tim44-like" evidence="3">
    <location>
        <begin position="78"/>
        <end position="223"/>
    </location>
</feature>
<dbReference type="Gene3D" id="3.10.450.240">
    <property type="match status" value="1"/>
</dbReference>
<dbReference type="SUPFAM" id="SSF54427">
    <property type="entry name" value="NTF2-like"/>
    <property type="match status" value="1"/>
</dbReference>
<feature type="transmembrane region" description="Helical" evidence="2">
    <location>
        <begin position="6"/>
        <end position="23"/>
    </location>
</feature>
<dbReference type="InterPro" id="IPR007379">
    <property type="entry name" value="Tim44-like_dom"/>
</dbReference>
<dbReference type="InterPro" id="IPR016985">
    <property type="entry name" value="UCP031890_Tim44-rel"/>
</dbReference>
<evidence type="ECO:0000313" key="5">
    <source>
        <dbReference type="Proteomes" id="UP000460715"/>
    </source>
</evidence>
<gene>
    <name evidence="4" type="ORF">E0493_13980</name>
</gene>
<dbReference type="RefSeq" id="WP_160937646.1">
    <property type="nucleotide sequence ID" value="NZ_SNVJ01000011.1"/>
</dbReference>
<organism evidence="4 5">
    <name type="scientific">Teichococcus coralli</name>
    <dbReference type="NCBI Taxonomy" id="2545983"/>
    <lineage>
        <taxon>Bacteria</taxon>
        <taxon>Pseudomonadati</taxon>
        <taxon>Pseudomonadota</taxon>
        <taxon>Alphaproteobacteria</taxon>
        <taxon>Acetobacterales</taxon>
        <taxon>Roseomonadaceae</taxon>
        <taxon>Roseomonas</taxon>
    </lineage>
</organism>
<evidence type="ECO:0000256" key="2">
    <source>
        <dbReference type="SAM" id="Phobius"/>
    </source>
</evidence>
<keyword evidence="2" id="KW-1133">Transmembrane helix</keyword>
<sequence>MSGGFPLDLILFGMVAAFLVLRLRSVLGRRQGFERPPRERPVPAPGAPPLREAEAQAPPPPTGGSGTHQVVPEMRSPAGQALQAIQQADRGFDPNAFLAGAEGAFRMIVAAFASGDRATLRGLLSEETYAGFEQAISAREQAGERQRSEIRAVLEAAITGAELRGSTAEITARIVSEQVNVTTDAKGEAVAGAEAVTEVTDIWTFQRDLRSSDPTWKLVGTHAA</sequence>
<reference evidence="4 5" key="1">
    <citation type="submission" date="2019-03" db="EMBL/GenBank/DDBJ databases">
        <title>Roseomonas sp. a novel Roseomonas species isolated from Sea whip Gorgonian.</title>
        <authorList>
            <person name="Li F."/>
            <person name="Pan X."/>
            <person name="Huang S."/>
            <person name="Li Z."/>
            <person name="Meng B."/>
        </authorList>
    </citation>
    <scope>NUCLEOTIDE SEQUENCE [LARGE SCALE GENOMIC DNA]</scope>
    <source>
        <strain evidence="4 5">M0104</strain>
    </source>
</reference>
<dbReference type="InterPro" id="IPR032710">
    <property type="entry name" value="NTF2-like_dom_sf"/>
</dbReference>
<evidence type="ECO:0000313" key="4">
    <source>
        <dbReference type="EMBL" id="MXP64455.1"/>
    </source>
</evidence>
<dbReference type="PIRSF" id="PIRSF031890">
    <property type="entry name" value="UCP031890_transporter_Tim44"/>
    <property type="match status" value="1"/>
</dbReference>
<dbReference type="Proteomes" id="UP000460715">
    <property type="component" value="Unassembled WGS sequence"/>
</dbReference>
<evidence type="ECO:0000256" key="1">
    <source>
        <dbReference type="SAM" id="MobiDB-lite"/>
    </source>
</evidence>
<proteinExistence type="predicted"/>
<keyword evidence="5" id="KW-1185">Reference proteome</keyword>
<dbReference type="AlphaFoldDB" id="A0A845BC73"/>
<comment type="caution">
    <text evidence="4">The sequence shown here is derived from an EMBL/GenBank/DDBJ whole genome shotgun (WGS) entry which is preliminary data.</text>
</comment>
<dbReference type="NCBIfam" id="NF033779">
    <property type="entry name" value="Tim44_TimA_adap"/>
    <property type="match status" value="1"/>
</dbReference>
<accession>A0A845BC73</accession>
<feature type="compositionally biased region" description="Basic and acidic residues" evidence="1">
    <location>
        <begin position="32"/>
        <end position="41"/>
    </location>
</feature>
<feature type="region of interest" description="Disordered" evidence="1">
    <location>
        <begin position="32"/>
        <end position="72"/>
    </location>
</feature>
<dbReference type="Pfam" id="PF04280">
    <property type="entry name" value="Tim44"/>
    <property type="match status" value="1"/>
</dbReference>
<keyword evidence="2" id="KW-0812">Transmembrane</keyword>
<keyword evidence="2" id="KW-0472">Membrane</keyword>
<dbReference type="PANTHER" id="PTHR41542:SF1">
    <property type="entry name" value="BLL5807 PROTEIN"/>
    <property type="match status" value="1"/>
</dbReference>
<dbReference type="SMART" id="SM00978">
    <property type="entry name" value="Tim44"/>
    <property type="match status" value="1"/>
</dbReference>
<name>A0A845BC73_9PROT</name>
<dbReference type="OrthoDB" id="9798618at2"/>